<dbReference type="EMBL" id="MU001833">
    <property type="protein sequence ID" value="KAF2796356.1"/>
    <property type="molecule type" value="Genomic_DNA"/>
</dbReference>
<proteinExistence type="predicted"/>
<reference evidence="2" key="1">
    <citation type="journal article" date="2020" name="Stud. Mycol.">
        <title>101 Dothideomycetes genomes: a test case for predicting lifestyles and emergence of pathogens.</title>
        <authorList>
            <person name="Haridas S."/>
            <person name="Albert R."/>
            <person name="Binder M."/>
            <person name="Bloem J."/>
            <person name="Labutti K."/>
            <person name="Salamov A."/>
            <person name="Andreopoulos B."/>
            <person name="Baker S."/>
            <person name="Barry K."/>
            <person name="Bills G."/>
            <person name="Bluhm B."/>
            <person name="Cannon C."/>
            <person name="Castanera R."/>
            <person name="Culley D."/>
            <person name="Daum C."/>
            <person name="Ezra D."/>
            <person name="Gonzalez J."/>
            <person name="Henrissat B."/>
            <person name="Kuo A."/>
            <person name="Liang C."/>
            <person name="Lipzen A."/>
            <person name="Lutzoni F."/>
            <person name="Magnuson J."/>
            <person name="Mondo S."/>
            <person name="Nolan M."/>
            <person name="Ohm R."/>
            <person name="Pangilinan J."/>
            <person name="Park H.-J."/>
            <person name="Ramirez L."/>
            <person name="Alfaro M."/>
            <person name="Sun H."/>
            <person name="Tritt A."/>
            <person name="Yoshinaga Y."/>
            <person name="Zwiers L.-H."/>
            <person name="Turgeon B."/>
            <person name="Goodwin S."/>
            <person name="Spatafora J."/>
            <person name="Crous P."/>
            <person name="Grigoriev I."/>
        </authorList>
    </citation>
    <scope>NUCLEOTIDE SEQUENCE</scope>
    <source>
        <strain evidence="2">CBS 109.77</strain>
    </source>
</reference>
<accession>A0A6A6XIN2</accession>
<dbReference type="Gene3D" id="3.30.710.10">
    <property type="entry name" value="Potassium Channel Kv1.1, Chain A"/>
    <property type="match status" value="1"/>
</dbReference>
<dbReference type="OrthoDB" id="6359816at2759"/>
<dbReference type="CDD" id="cd18186">
    <property type="entry name" value="BTB_POZ_ZBTB_KLHL-like"/>
    <property type="match status" value="1"/>
</dbReference>
<evidence type="ECO:0000313" key="3">
    <source>
        <dbReference type="Proteomes" id="UP000799757"/>
    </source>
</evidence>
<dbReference type="InterPro" id="IPR000210">
    <property type="entry name" value="BTB/POZ_dom"/>
</dbReference>
<protein>
    <recommendedName>
        <fullName evidence="1">BTB domain-containing protein</fullName>
    </recommendedName>
</protein>
<dbReference type="PROSITE" id="PS50097">
    <property type="entry name" value="BTB"/>
    <property type="match status" value="1"/>
</dbReference>
<organism evidence="2 3">
    <name type="scientific">Melanomma pulvis-pyrius CBS 109.77</name>
    <dbReference type="NCBI Taxonomy" id="1314802"/>
    <lineage>
        <taxon>Eukaryota</taxon>
        <taxon>Fungi</taxon>
        <taxon>Dikarya</taxon>
        <taxon>Ascomycota</taxon>
        <taxon>Pezizomycotina</taxon>
        <taxon>Dothideomycetes</taxon>
        <taxon>Pleosporomycetidae</taxon>
        <taxon>Pleosporales</taxon>
        <taxon>Melanommataceae</taxon>
        <taxon>Melanomma</taxon>
    </lineage>
</organism>
<dbReference type="PANTHER" id="PTHR47843:SF5">
    <property type="entry name" value="BTB_POZ DOMAIN PROTEIN"/>
    <property type="match status" value="1"/>
</dbReference>
<keyword evidence="3" id="KW-1185">Reference proteome</keyword>
<dbReference type="SUPFAM" id="SSF54695">
    <property type="entry name" value="POZ domain"/>
    <property type="match status" value="1"/>
</dbReference>
<dbReference type="InterPro" id="IPR011333">
    <property type="entry name" value="SKP1/BTB/POZ_sf"/>
</dbReference>
<dbReference type="PANTHER" id="PTHR47843">
    <property type="entry name" value="BTB DOMAIN-CONTAINING PROTEIN-RELATED"/>
    <property type="match status" value="1"/>
</dbReference>
<dbReference type="AlphaFoldDB" id="A0A6A6XIN2"/>
<dbReference type="SMART" id="SM00225">
    <property type="entry name" value="BTB"/>
    <property type="match status" value="1"/>
</dbReference>
<feature type="domain" description="BTB" evidence="1">
    <location>
        <begin position="1"/>
        <end position="59"/>
    </location>
</feature>
<evidence type="ECO:0000259" key="1">
    <source>
        <dbReference type="PROSITE" id="PS50097"/>
    </source>
</evidence>
<evidence type="ECO:0000313" key="2">
    <source>
        <dbReference type="EMBL" id="KAF2796356.1"/>
    </source>
</evidence>
<feature type="non-terminal residue" evidence="2">
    <location>
        <position position="165"/>
    </location>
</feature>
<dbReference type="Pfam" id="PF00651">
    <property type="entry name" value="BTB"/>
    <property type="match status" value="1"/>
</dbReference>
<name>A0A6A6XIN2_9PLEO</name>
<dbReference type="Proteomes" id="UP000799757">
    <property type="component" value="Unassembled WGS sequence"/>
</dbReference>
<gene>
    <name evidence="2" type="ORF">K505DRAFT_220217</name>
</gene>
<sequence>KEFHGHRVVLAMHSTWFLKAFTNGLKESTANIIEIHDDDPEVFEIMLKFMYGGDYDAIASEYVSEDRKYLHVDVHQLADKYDVSELCEKAGRAFGKTFKTLKDTKDLENTIREYYDMAPRSQTTIGEVMAAAVLANPTFLKSKNIDQLIREFPNFATDLLIVQRS</sequence>
<feature type="non-terminal residue" evidence="2">
    <location>
        <position position="1"/>
    </location>
</feature>